<dbReference type="EMBL" id="JBBPBF010000012">
    <property type="protein sequence ID" value="KAK7611825.1"/>
    <property type="molecule type" value="Genomic_DNA"/>
</dbReference>
<evidence type="ECO:0000313" key="1">
    <source>
        <dbReference type="EMBL" id="KAK7611825.1"/>
    </source>
</evidence>
<comment type="caution">
    <text evidence="1">The sequence shown here is derived from an EMBL/GenBank/DDBJ whole genome shotgun (WGS) entry which is preliminary data.</text>
</comment>
<proteinExistence type="predicted"/>
<protein>
    <submittedName>
        <fullName evidence="1">Uncharacterized protein</fullName>
    </submittedName>
</protein>
<evidence type="ECO:0000313" key="2">
    <source>
        <dbReference type="Proteomes" id="UP001367316"/>
    </source>
</evidence>
<organism evidence="1 2">
    <name type="scientific">Phyllosticta paracitricarpa</name>
    <dbReference type="NCBI Taxonomy" id="2016321"/>
    <lineage>
        <taxon>Eukaryota</taxon>
        <taxon>Fungi</taxon>
        <taxon>Dikarya</taxon>
        <taxon>Ascomycota</taxon>
        <taxon>Pezizomycotina</taxon>
        <taxon>Dothideomycetes</taxon>
        <taxon>Dothideomycetes incertae sedis</taxon>
        <taxon>Botryosphaeriales</taxon>
        <taxon>Phyllostictaceae</taxon>
        <taxon>Phyllosticta</taxon>
    </lineage>
</organism>
<keyword evidence="2" id="KW-1185">Reference proteome</keyword>
<accession>A0ABR1N9H6</accession>
<sequence length="202" mass="22988">MRSLFDTWLAFRLAGGSGCRWSSTSGRLASFSLASKSPCESFRSLRFRKRFIQESSMGWQSRRVRFSKLDRSRLSVFLAGVCLGGTETEWLFLRAVENSEYRSPEASMLVLSRGDLGMGAWWLAQSDLAKWWLMLAKRGSEQVYKDISAIKERGRDAIGIVRRRVTETSPKETDKDLEHTWSALSNSLALDRVSIETQSVIF</sequence>
<dbReference type="Proteomes" id="UP001367316">
    <property type="component" value="Unassembled WGS sequence"/>
</dbReference>
<reference evidence="1 2" key="1">
    <citation type="submission" date="2024-04" db="EMBL/GenBank/DDBJ databases">
        <title>Phyllosticta paracitricarpa is synonymous to the EU quarantine fungus P. citricarpa based on phylogenomic analyses.</title>
        <authorList>
            <consortium name="Lawrence Berkeley National Laboratory"/>
            <person name="Van ingen-buijs V.A."/>
            <person name="Van westerhoven A.C."/>
            <person name="Haridas S."/>
            <person name="Skiadas P."/>
            <person name="Martin F."/>
            <person name="Groenewald J.Z."/>
            <person name="Crous P.W."/>
            <person name="Seidl M.F."/>
        </authorList>
    </citation>
    <scope>NUCLEOTIDE SEQUENCE [LARGE SCALE GENOMIC DNA]</scope>
    <source>
        <strain evidence="1 2">CBS 141358</strain>
    </source>
</reference>
<gene>
    <name evidence="1" type="ORF">JOL62DRAFT_48211</name>
</gene>
<name>A0ABR1N9H6_9PEZI</name>